<dbReference type="Proteomes" id="UP001732700">
    <property type="component" value="Chromosome 5D"/>
</dbReference>
<organism evidence="1 2">
    <name type="scientific">Avena sativa</name>
    <name type="common">Oat</name>
    <dbReference type="NCBI Taxonomy" id="4498"/>
    <lineage>
        <taxon>Eukaryota</taxon>
        <taxon>Viridiplantae</taxon>
        <taxon>Streptophyta</taxon>
        <taxon>Embryophyta</taxon>
        <taxon>Tracheophyta</taxon>
        <taxon>Spermatophyta</taxon>
        <taxon>Magnoliopsida</taxon>
        <taxon>Liliopsida</taxon>
        <taxon>Poales</taxon>
        <taxon>Poaceae</taxon>
        <taxon>BOP clade</taxon>
        <taxon>Pooideae</taxon>
        <taxon>Poodae</taxon>
        <taxon>Poeae</taxon>
        <taxon>Poeae Chloroplast Group 1 (Aveneae type)</taxon>
        <taxon>Aveninae</taxon>
        <taxon>Avena</taxon>
    </lineage>
</organism>
<evidence type="ECO:0000313" key="1">
    <source>
        <dbReference type="EnsemblPlants" id="AVESA.00010b.r2.5DG0934950.1.CDS"/>
    </source>
</evidence>
<protein>
    <submittedName>
        <fullName evidence="1">Uncharacterized protein</fullName>
    </submittedName>
</protein>
<evidence type="ECO:0000313" key="2">
    <source>
        <dbReference type="Proteomes" id="UP001732700"/>
    </source>
</evidence>
<proteinExistence type="predicted"/>
<reference evidence="1" key="1">
    <citation type="submission" date="2021-05" db="EMBL/GenBank/DDBJ databases">
        <authorList>
            <person name="Scholz U."/>
            <person name="Mascher M."/>
            <person name="Fiebig A."/>
        </authorList>
    </citation>
    <scope>NUCLEOTIDE SEQUENCE [LARGE SCALE GENOMIC DNA]</scope>
</reference>
<name>A0ACD5Y3A4_AVESA</name>
<keyword evidence="2" id="KW-1185">Reference proteome</keyword>
<sequence>MGSWFSSPAPAGDLRRLFPKARLGHAMSKEMLASLDVGRAIVTIEELYAECIPWLVQGVLKHYNACTNPGAEFQCPTEMKADCTGFTQDLIWYHLNFSARRVDNQQETRLFFAELCYHIDSEKLNLEKCTILEKPLRSSCAFCPQESKIMHPSEEEFVCGKEGQQAEFFDMTHMLLWPWEACTGDLVL</sequence>
<reference evidence="1" key="2">
    <citation type="submission" date="2025-09" db="UniProtKB">
        <authorList>
            <consortium name="EnsemblPlants"/>
        </authorList>
    </citation>
    <scope>IDENTIFICATION</scope>
</reference>
<accession>A0ACD5Y3A4</accession>
<dbReference type="EnsemblPlants" id="AVESA.00010b.r2.5DG0934950.1">
    <property type="protein sequence ID" value="AVESA.00010b.r2.5DG0934950.1.CDS"/>
    <property type="gene ID" value="AVESA.00010b.r2.5DG0934950"/>
</dbReference>